<feature type="transmembrane region" description="Helical" evidence="1">
    <location>
        <begin position="103"/>
        <end position="130"/>
    </location>
</feature>
<dbReference type="RefSeq" id="WP_009533669.1">
    <property type="nucleotide sequence ID" value="NZ_JH590864.1"/>
</dbReference>
<evidence type="ECO:0000256" key="1">
    <source>
        <dbReference type="SAM" id="Phobius"/>
    </source>
</evidence>
<dbReference type="Proteomes" id="UP000018466">
    <property type="component" value="Unassembled WGS sequence"/>
</dbReference>
<proteinExistence type="predicted"/>
<keyword evidence="1" id="KW-1133">Transmembrane helix</keyword>
<dbReference type="Pfam" id="PF12730">
    <property type="entry name" value="ABC2_membrane_4"/>
    <property type="match status" value="1"/>
</dbReference>
<evidence type="ECO:0000313" key="2">
    <source>
        <dbReference type="EMBL" id="EHO15940.1"/>
    </source>
</evidence>
<accession>A0AA36Y3T5</accession>
<keyword evidence="3" id="KW-1185">Reference proteome</keyword>
<protein>
    <submittedName>
        <fullName evidence="2">Uncharacterized protein</fullName>
    </submittedName>
</protein>
<feature type="transmembrane region" description="Helical" evidence="1">
    <location>
        <begin position="50"/>
        <end position="71"/>
    </location>
</feature>
<name>A0AA36Y3T5_9FIRM</name>
<keyword evidence="1" id="KW-0472">Membrane</keyword>
<feature type="transmembrane region" description="Helical" evidence="1">
    <location>
        <begin position="142"/>
        <end position="162"/>
    </location>
</feature>
<dbReference type="EMBL" id="AGEL01000014">
    <property type="protein sequence ID" value="EHO15940.1"/>
    <property type="molecule type" value="Genomic_DNA"/>
</dbReference>
<organism evidence="2 3">
    <name type="scientific">Stomatobaculum longum</name>
    <dbReference type="NCBI Taxonomy" id="796942"/>
    <lineage>
        <taxon>Bacteria</taxon>
        <taxon>Bacillati</taxon>
        <taxon>Bacillota</taxon>
        <taxon>Clostridia</taxon>
        <taxon>Lachnospirales</taxon>
        <taxon>Lachnospiraceae</taxon>
        <taxon>Stomatobaculum</taxon>
    </lineage>
</organism>
<evidence type="ECO:0000313" key="3">
    <source>
        <dbReference type="Proteomes" id="UP000018466"/>
    </source>
</evidence>
<comment type="caution">
    <text evidence="2">The sequence shown here is derived from an EMBL/GenBank/DDBJ whole genome shotgun (WGS) entry which is preliminary data.</text>
</comment>
<feature type="transmembrane region" description="Helical" evidence="1">
    <location>
        <begin position="17"/>
        <end position="38"/>
    </location>
</feature>
<feature type="transmembrane region" description="Helical" evidence="1">
    <location>
        <begin position="217"/>
        <end position="235"/>
    </location>
</feature>
<keyword evidence="1" id="KW-0812">Transmembrane</keyword>
<dbReference type="GeneID" id="86941571"/>
<dbReference type="AlphaFoldDB" id="A0AA36Y3T5"/>
<feature type="transmembrane region" description="Helical" evidence="1">
    <location>
        <begin position="169"/>
        <end position="187"/>
    </location>
</feature>
<sequence length="257" mass="28612">MSGMICCEFMKIRRNKVLMVGLIAVLISAGYSAFQMYLGNHSGDTMNFDLLNYVMVFNNTTLVFPAMLTLFGGHLINLEYEADTLKSLLTVPVSMRKILTIKLLVTGFFAVVFGMASFVLAILLGCLLLHFDITGEQVLLSLRQICGMAFWNYIAVSPIIIVSSRRQGYYMFGTGISFLLGLISLFIGKSALTNIFPITAGYRLVHYAAAYEASSPLVSIAVYGVIVLFLILYVFHLPEHIFLCKNPPYFSNMPMSR</sequence>
<reference evidence="2 3" key="1">
    <citation type="submission" date="2011-10" db="EMBL/GenBank/DDBJ databases">
        <title>The Genome Sequence of Lachnospiraceae bacterium ACC2.</title>
        <authorList>
            <consortium name="The Broad Institute Genome Sequencing Platform"/>
            <person name="Earl A."/>
            <person name="Ward D."/>
            <person name="Feldgarden M."/>
            <person name="Gevers D."/>
            <person name="Sizova M."/>
            <person name="Hazen A."/>
            <person name="Epstein S."/>
            <person name="Young S.K."/>
            <person name="Zeng Q."/>
            <person name="Gargeya S."/>
            <person name="Fitzgerald M."/>
            <person name="Haas B."/>
            <person name="Abouelleil A."/>
            <person name="Alvarado L."/>
            <person name="Arachchi H.M."/>
            <person name="Berlin A."/>
            <person name="Brown A."/>
            <person name="Chapman S.B."/>
            <person name="Chen Z."/>
            <person name="Dunbar C."/>
            <person name="Freedman E."/>
            <person name="Gearin G."/>
            <person name="Goldberg J."/>
            <person name="Griggs A."/>
            <person name="Gujja S."/>
            <person name="Heiman D."/>
            <person name="Howarth C."/>
            <person name="Larson L."/>
            <person name="Lui A."/>
            <person name="MacDonald P.J.P."/>
            <person name="Montmayeur A."/>
            <person name="Murphy C."/>
            <person name="Neiman D."/>
            <person name="Pearson M."/>
            <person name="Priest M."/>
            <person name="Roberts A."/>
            <person name="Saif S."/>
            <person name="Shea T."/>
            <person name="Shenoy N."/>
            <person name="Sisk P."/>
            <person name="Stolte C."/>
            <person name="Sykes S."/>
            <person name="Wortman J."/>
            <person name="Nusbaum C."/>
            <person name="Birren B."/>
        </authorList>
    </citation>
    <scope>NUCLEOTIDE SEQUENCE [LARGE SCALE GENOMIC DNA]</scope>
    <source>
        <strain evidence="2 3">ACC2</strain>
    </source>
</reference>
<gene>
    <name evidence="2" type="ORF">HMPREF9623_01851</name>
</gene>